<dbReference type="Pfam" id="PF01565">
    <property type="entry name" value="FAD_binding_4"/>
    <property type="match status" value="1"/>
</dbReference>
<keyword evidence="2" id="KW-0285">Flavoprotein</keyword>
<dbReference type="InterPro" id="IPR016169">
    <property type="entry name" value="FAD-bd_PCMH_sub2"/>
</dbReference>
<evidence type="ECO:0000256" key="3">
    <source>
        <dbReference type="ARBA" id="ARBA00022827"/>
    </source>
</evidence>
<reference evidence="8" key="1">
    <citation type="journal article" date="2016" name="Genome Announc.">
        <title>Draft genome sequence of Aspergillus niger strain An76.</title>
        <authorList>
            <person name="Gong W."/>
            <person name="Cheng Z."/>
            <person name="Zhang H."/>
            <person name="Liu L."/>
            <person name="Gao P."/>
            <person name="Wang L."/>
        </authorList>
    </citation>
    <scope>NUCLEOTIDE SEQUENCE [LARGE SCALE GENOMIC DNA]</scope>
    <source>
        <strain evidence="8">An76</strain>
    </source>
</reference>
<dbReference type="Gene3D" id="3.30.465.10">
    <property type="match status" value="1"/>
</dbReference>
<keyword evidence="3" id="KW-0274">FAD</keyword>
<evidence type="ECO:0000313" key="8">
    <source>
        <dbReference type="Proteomes" id="UP000068243"/>
    </source>
</evidence>
<name>A0A100IC07_ASPNG</name>
<dbReference type="GO" id="GO:0071949">
    <property type="term" value="F:FAD binding"/>
    <property type="evidence" value="ECO:0007669"/>
    <property type="project" value="InterPro"/>
</dbReference>
<comment type="caution">
    <text evidence="7">The sequence shown here is derived from an EMBL/GenBank/DDBJ whole genome shotgun (WGS) entry which is preliminary data.</text>
</comment>
<dbReference type="OMA" id="RYDMRTF"/>
<dbReference type="SUPFAM" id="SSF56176">
    <property type="entry name" value="FAD-binding/transporter-associated domain-like"/>
    <property type="match status" value="1"/>
</dbReference>
<feature type="domain" description="FAD-binding PCMH-type" evidence="6">
    <location>
        <begin position="40"/>
        <end position="213"/>
    </location>
</feature>
<dbReference type="InterPro" id="IPR050416">
    <property type="entry name" value="FAD-linked_Oxidoreductase"/>
</dbReference>
<dbReference type="Proteomes" id="UP000068243">
    <property type="component" value="Unassembled WGS sequence"/>
</dbReference>
<dbReference type="OrthoDB" id="2151789at2759"/>
<evidence type="ECO:0000256" key="1">
    <source>
        <dbReference type="ARBA" id="ARBA00005466"/>
    </source>
</evidence>
<keyword evidence="4" id="KW-0560">Oxidoreductase</keyword>
<dbReference type="PANTHER" id="PTHR42973">
    <property type="entry name" value="BINDING OXIDOREDUCTASE, PUTATIVE (AFU_ORTHOLOGUE AFUA_1G17690)-RELATED"/>
    <property type="match status" value="1"/>
</dbReference>
<dbReference type="GO" id="GO:0016491">
    <property type="term" value="F:oxidoreductase activity"/>
    <property type="evidence" value="ECO:0007669"/>
    <property type="project" value="UniProtKB-KW"/>
</dbReference>
<sequence>MTVFLLKTALKDIFSERFVLAPGQSAYENLNDSHSSATESEFEPGCIFCPRNTTDVSRFLSIVKPFTDREEIRFAVRSGGQQTTHACANLDNGITVDLKLLQGIELREGIVRIKAGERWGNVYDFLANHGLAVAGPLSTESGIGGIALGGGLSLFSSREGFVCDNVVNFQVVLANGTIVNANPKTNSDLWQALRGGGNNFGIVTRYDMRTFPQGSLFGGSLWYECCGFPLQIKALMKVLQTSQHVCDMYLRATIVYQREWGYLCENKLYYTRARAVPKALRPLMEMSYEVQELRNVGMVSVPEAVASVQQRHSPGPGVEMESWSQKPDVKKRDRRQTRCAYMNTTVKADEDTLLKIFREFFEVVDPVRFTKGLRLSMSFQPYPVSLMRKSKELGGNVLGLHRADGPLIGILLLAYWDNKEQDGVVLDSMKLLLGRIEDEAVSRGTGSRFKLMNYSSDFQDPIGSYGPRNKQRLQEVSRKYDPSGMFQRAVPGGFKLVDHYWIGGDPYFQFPYISYYQ</sequence>
<dbReference type="PANTHER" id="PTHR42973:SF22">
    <property type="entry name" value="FAD-BINDING PCMH-TYPE DOMAIN-CONTAINING PROTEIN-RELATED"/>
    <property type="match status" value="1"/>
</dbReference>
<accession>A0A100IC07</accession>
<dbReference type="InterPro" id="IPR006094">
    <property type="entry name" value="Oxid_FAD_bind_N"/>
</dbReference>
<dbReference type="EMBL" id="BCMY01000003">
    <property type="protein sequence ID" value="GAQ37841.1"/>
    <property type="molecule type" value="Genomic_DNA"/>
</dbReference>
<dbReference type="PROSITE" id="PS51387">
    <property type="entry name" value="FAD_PCMH"/>
    <property type="match status" value="1"/>
</dbReference>
<organism evidence="7 8">
    <name type="scientific">Aspergillus niger</name>
    <dbReference type="NCBI Taxonomy" id="5061"/>
    <lineage>
        <taxon>Eukaryota</taxon>
        <taxon>Fungi</taxon>
        <taxon>Dikarya</taxon>
        <taxon>Ascomycota</taxon>
        <taxon>Pezizomycotina</taxon>
        <taxon>Eurotiomycetes</taxon>
        <taxon>Eurotiomycetidae</taxon>
        <taxon>Eurotiales</taxon>
        <taxon>Aspergillaceae</taxon>
        <taxon>Aspergillus</taxon>
        <taxon>Aspergillus subgen. Circumdati</taxon>
    </lineage>
</organism>
<dbReference type="VEuPathDB" id="FungiDB:ASPNIDRAFT2_1093545"/>
<dbReference type="VEuPathDB" id="FungiDB:M747DRAFT_237436"/>
<dbReference type="InterPro" id="IPR016166">
    <property type="entry name" value="FAD-bd_PCMH"/>
</dbReference>
<dbReference type="VEuPathDB" id="FungiDB:ATCC64974_80030"/>
<proteinExistence type="inferred from homology"/>
<dbReference type="VEuPathDB" id="FungiDB:An04g04440"/>
<feature type="region of interest" description="Disordered" evidence="5">
    <location>
        <begin position="310"/>
        <end position="335"/>
    </location>
</feature>
<evidence type="ECO:0000256" key="4">
    <source>
        <dbReference type="ARBA" id="ARBA00023002"/>
    </source>
</evidence>
<evidence type="ECO:0000313" key="7">
    <source>
        <dbReference type="EMBL" id="GAQ37841.1"/>
    </source>
</evidence>
<dbReference type="AlphaFoldDB" id="A0A100IC07"/>
<dbReference type="InterPro" id="IPR036318">
    <property type="entry name" value="FAD-bd_PCMH-like_sf"/>
</dbReference>
<gene>
    <name evidence="7" type="ORF">ABL_02340</name>
</gene>
<protein>
    <submittedName>
        <fullName evidence="7">Oxidoreductase, FAD-binding</fullName>
    </submittedName>
</protein>
<evidence type="ECO:0000256" key="2">
    <source>
        <dbReference type="ARBA" id="ARBA00022630"/>
    </source>
</evidence>
<evidence type="ECO:0000259" key="6">
    <source>
        <dbReference type="PROSITE" id="PS51387"/>
    </source>
</evidence>
<evidence type="ECO:0000256" key="5">
    <source>
        <dbReference type="SAM" id="MobiDB-lite"/>
    </source>
</evidence>
<comment type="similarity">
    <text evidence="1">Belongs to the oxygen-dependent FAD-linked oxidoreductase family.</text>
</comment>